<keyword evidence="4" id="KW-1185">Reference proteome</keyword>
<dbReference type="InterPro" id="IPR036291">
    <property type="entry name" value="NAD(P)-bd_dom_sf"/>
</dbReference>
<sequence length="254" mass="25896">MFKDLAGKRVLITGSSTGIGAAAARGFAEAGARVVVHGNSSKAEAKAVVDGIRGEGGEAHLVLGDVSRTVSAHKVVEEAAAVLGGLDVLINNAGALVKRARLADIDDALYDTVMDLNVRSVIAATQAAIPHLKAAGGGAIINTASIAARNGGGPGAALYASAKAFVSNVTRNMAKEFAPDNIRANAVAPGVILTPFHERFSTAEQLETMRLTIPMGRLGQPQECVGAYLFLASPAASGYITGQIIEVNGGQLMP</sequence>
<dbReference type="PRINTS" id="PR00080">
    <property type="entry name" value="SDRFAMILY"/>
</dbReference>
<dbReference type="Pfam" id="PF13561">
    <property type="entry name" value="adh_short_C2"/>
    <property type="match status" value="1"/>
</dbReference>
<dbReference type="EMBL" id="QJJK01000017">
    <property type="protein sequence ID" value="PXW52154.1"/>
    <property type="molecule type" value="Genomic_DNA"/>
</dbReference>
<dbReference type="PROSITE" id="PS00061">
    <property type="entry name" value="ADH_SHORT"/>
    <property type="match status" value="1"/>
</dbReference>
<comment type="caution">
    <text evidence="3">The sequence shown here is derived from an EMBL/GenBank/DDBJ whole genome shotgun (WGS) entry which is preliminary data.</text>
</comment>
<evidence type="ECO:0000256" key="2">
    <source>
        <dbReference type="ARBA" id="ARBA00023002"/>
    </source>
</evidence>
<dbReference type="Proteomes" id="UP000248021">
    <property type="component" value="Unassembled WGS sequence"/>
</dbReference>
<gene>
    <name evidence="3" type="ORF">C7450_11715</name>
</gene>
<dbReference type="GO" id="GO:0016491">
    <property type="term" value="F:oxidoreductase activity"/>
    <property type="evidence" value="ECO:0007669"/>
    <property type="project" value="UniProtKB-KW"/>
</dbReference>
<comment type="similarity">
    <text evidence="1">Belongs to the short-chain dehydrogenases/reductases (SDR) family.</text>
</comment>
<dbReference type="NCBIfam" id="NF005559">
    <property type="entry name" value="PRK07231.1"/>
    <property type="match status" value="1"/>
</dbReference>
<reference evidence="3 4" key="1">
    <citation type="submission" date="2018-05" db="EMBL/GenBank/DDBJ databases">
        <title>Genomic Encyclopedia of Type Strains, Phase IV (KMG-IV): sequencing the most valuable type-strain genomes for metagenomic binning, comparative biology and taxonomic classification.</title>
        <authorList>
            <person name="Goeker M."/>
        </authorList>
    </citation>
    <scope>NUCLEOTIDE SEQUENCE [LARGE SCALE GENOMIC DNA]</scope>
    <source>
        <strain evidence="3 4">DSM 6462</strain>
    </source>
</reference>
<name>A0A2V3TT16_9HYPH</name>
<accession>A0A2V3TT16</accession>
<evidence type="ECO:0000256" key="1">
    <source>
        <dbReference type="ARBA" id="ARBA00006484"/>
    </source>
</evidence>
<evidence type="ECO:0000313" key="3">
    <source>
        <dbReference type="EMBL" id="PXW52154.1"/>
    </source>
</evidence>
<dbReference type="RefSeq" id="WP_110378059.1">
    <property type="nucleotide sequence ID" value="NZ_JAHBRY010000001.1"/>
</dbReference>
<dbReference type="Gene3D" id="3.40.50.720">
    <property type="entry name" value="NAD(P)-binding Rossmann-like Domain"/>
    <property type="match status" value="1"/>
</dbReference>
<evidence type="ECO:0000313" key="4">
    <source>
        <dbReference type="Proteomes" id="UP000248021"/>
    </source>
</evidence>
<protein>
    <submittedName>
        <fullName evidence="3">3-oxoacyl-[acyl-carrier protein] reductase</fullName>
    </submittedName>
</protein>
<keyword evidence="2" id="KW-0560">Oxidoreductase</keyword>
<dbReference type="InterPro" id="IPR020904">
    <property type="entry name" value="Sc_DH/Rdtase_CS"/>
</dbReference>
<dbReference type="OrthoDB" id="154414at2"/>
<dbReference type="InterPro" id="IPR002347">
    <property type="entry name" value="SDR_fam"/>
</dbReference>
<organism evidence="3 4">
    <name type="scientific">Chelatococcus asaccharovorans</name>
    <dbReference type="NCBI Taxonomy" id="28210"/>
    <lineage>
        <taxon>Bacteria</taxon>
        <taxon>Pseudomonadati</taxon>
        <taxon>Pseudomonadota</taxon>
        <taxon>Alphaproteobacteria</taxon>
        <taxon>Hyphomicrobiales</taxon>
        <taxon>Chelatococcaceae</taxon>
        <taxon>Chelatococcus</taxon>
    </lineage>
</organism>
<dbReference type="PANTHER" id="PTHR43639:SF1">
    <property type="entry name" value="SHORT-CHAIN DEHYDROGENASE_REDUCTASE FAMILY PROTEIN"/>
    <property type="match status" value="1"/>
</dbReference>
<dbReference type="PRINTS" id="PR00081">
    <property type="entry name" value="GDHRDH"/>
</dbReference>
<dbReference type="FunFam" id="3.40.50.720:FF:000084">
    <property type="entry name" value="Short-chain dehydrogenase reductase"/>
    <property type="match status" value="1"/>
</dbReference>
<dbReference type="AlphaFoldDB" id="A0A2V3TT16"/>
<proteinExistence type="inferred from homology"/>
<dbReference type="PANTHER" id="PTHR43639">
    <property type="entry name" value="OXIDOREDUCTASE, SHORT-CHAIN DEHYDROGENASE/REDUCTASE FAMILY (AFU_ORTHOLOGUE AFUA_5G02870)"/>
    <property type="match status" value="1"/>
</dbReference>
<dbReference type="SUPFAM" id="SSF51735">
    <property type="entry name" value="NAD(P)-binding Rossmann-fold domains"/>
    <property type="match status" value="1"/>
</dbReference>
<dbReference type="CDD" id="cd05233">
    <property type="entry name" value="SDR_c"/>
    <property type="match status" value="1"/>
</dbReference>